<reference evidence="15" key="1">
    <citation type="journal article" date="2016" name="Nat. Biotechnol.">
        <title>Sequencing wild and cultivated cassava and related species reveals extensive interspecific hybridization and genetic diversity.</title>
        <authorList>
            <person name="Bredeson J.V."/>
            <person name="Lyons J.B."/>
            <person name="Prochnik S.E."/>
            <person name="Wu G.A."/>
            <person name="Ha C.M."/>
            <person name="Edsinger-Gonzales E."/>
            <person name="Grimwood J."/>
            <person name="Schmutz J."/>
            <person name="Rabbi I.Y."/>
            <person name="Egesi C."/>
            <person name="Nauluvula P."/>
            <person name="Lebot V."/>
            <person name="Ndunguru J."/>
            <person name="Mkamilo G."/>
            <person name="Bart R.S."/>
            <person name="Setter T.L."/>
            <person name="Gleadow R.M."/>
            <person name="Kulakow P."/>
            <person name="Ferguson M.E."/>
            <person name="Rounsley S."/>
            <person name="Rokhsar D.S."/>
        </authorList>
    </citation>
    <scope>NUCLEOTIDE SEQUENCE [LARGE SCALE GENOMIC DNA]</scope>
    <source>
        <strain evidence="15">cv. AM560-2</strain>
    </source>
</reference>
<dbReference type="OrthoDB" id="6159439at2759"/>
<evidence type="ECO:0000256" key="6">
    <source>
        <dbReference type="ARBA" id="ARBA00023242"/>
    </source>
</evidence>
<dbReference type="PROSITE" id="PS50071">
    <property type="entry name" value="HOMEOBOX_2"/>
    <property type="match status" value="1"/>
</dbReference>
<dbReference type="Gene3D" id="1.10.10.60">
    <property type="entry name" value="Homeodomain-like"/>
    <property type="match status" value="1"/>
</dbReference>
<dbReference type="PROSITE" id="PS00027">
    <property type="entry name" value="HOMEOBOX_1"/>
    <property type="match status" value="1"/>
</dbReference>
<dbReference type="GO" id="GO:0043565">
    <property type="term" value="F:sequence-specific DNA binding"/>
    <property type="evidence" value="ECO:0000318"/>
    <property type="project" value="GO_Central"/>
</dbReference>
<dbReference type="PANTHER" id="PTHR24326:SF622">
    <property type="entry name" value="HOMEOBOX-LEUCINE ZIPPER PROTEIN"/>
    <property type="match status" value="1"/>
</dbReference>
<keyword evidence="4 8" id="KW-0371">Homeobox</keyword>
<dbReference type="OMA" id="ELYAYFM"/>
<evidence type="ECO:0000313" key="15">
    <source>
        <dbReference type="Proteomes" id="UP000091857"/>
    </source>
</evidence>
<keyword evidence="15" id="KW-1185">Reference proteome</keyword>
<keyword evidence="2 10" id="KW-0805">Transcription regulation</keyword>
<dbReference type="GO" id="GO:0045893">
    <property type="term" value="P:positive regulation of DNA-templated transcription"/>
    <property type="evidence" value="ECO:0000318"/>
    <property type="project" value="GO_Central"/>
</dbReference>
<dbReference type="InterPro" id="IPR009057">
    <property type="entry name" value="Homeodomain-like_sf"/>
</dbReference>
<evidence type="ECO:0000256" key="11">
    <source>
        <dbReference type="SAM" id="Coils"/>
    </source>
</evidence>
<dbReference type="PANTHER" id="PTHR24326">
    <property type="entry name" value="HOMEOBOX-LEUCINE ZIPPER PROTEIN"/>
    <property type="match status" value="1"/>
</dbReference>
<evidence type="ECO:0000256" key="8">
    <source>
        <dbReference type="PROSITE-ProRule" id="PRU00108"/>
    </source>
</evidence>
<evidence type="ECO:0000256" key="7">
    <source>
        <dbReference type="ARBA" id="ARBA00025748"/>
    </source>
</evidence>
<dbReference type="SMR" id="A0A2C9UEG8"/>
<evidence type="ECO:0000256" key="2">
    <source>
        <dbReference type="ARBA" id="ARBA00023015"/>
    </source>
</evidence>
<dbReference type="SUPFAM" id="SSF46689">
    <property type="entry name" value="Homeodomain-like"/>
    <property type="match status" value="1"/>
</dbReference>
<dbReference type="Pfam" id="PF00046">
    <property type="entry name" value="Homeodomain"/>
    <property type="match status" value="1"/>
</dbReference>
<evidence type="ECO:0000256" key="9">
    <source>
        <dbReference type="RuleBase" id="RU000682"/>
    </source>
</evidence>
<accession>A0A2C9UEG8</accession>
<gene>
    <name evidence="14" type="ORF">MANES_15G090000v8</name>
</gene>
<comment type="caution">
    <text evidence="14">The sequence shown here is derived from an EMBL/GenBank/DDBJ whole genome shotgun (WGS) entry which is preliminary data.</text>
</comment>
<evidence type="ECO:0000256" key="1">
    <source>
        <dbReference type="ARBA" id="ARBA00004123"/>
    </source>
</evidence>
<name>A0A2C9UEG8_MANES</name>
<evidence type="ECO:0000256" key="5">
    <source>
        <dbReference type="ARBA" id="ARBA00023163"/>
    </source>
</evidence>
<keyword evidence="5 10" id="KW-0804">Transcription</keyword>
<evidence type="ECO:0000313" key="14">
    <source>
        <dbReference type="EMBL" id="OAY28727.1"/>
    </source>
</evidence>
<dbReference type="InterPro" id="IPR017970">
    <property type="entry name" value="Homeobox_CS"/>
</dbReference>
<dbReference type="InterPro" id="IPR045224">
    <property type="entry name" value="HDZip_class_I_plant"/>
</dbReference>
<keyword evidence="6 8" id="KW-0539">Nucleus</keyword>
<feature type="coiled-coil region" evidence="11">
    <location>
        <begin position="79"/>
        <end position="113"/>
    </location>
</feature>
<organism evidence="14 15">
    <name type="scientific">Manihot esculenta</name>
    <name type="common">Cassava</name>
    <name type="synonym">Jatropha manihot</name>
    <dbReference type="NCBI Taxonomy" id="3983"/>
    <lineage>
        <taxon>Eukaryota</taxon>
        <taxon>Viridiplantae</taxon>
        <taxon>Streptophyta</taxon>
        <taxon>Embryophyta</taxon>
        <taxon>Tracheophyta</taxon>
        <taxon>Spermatophyta</taxon>
        <taxon>Magnoliopsida</taxon>
        <taxon>eudicotyledons</taxon>
        <taxon>Gunneridae</taxon>
        <taxon>Pentapetalae</taxon>
        <taxon>rosids</taxon>
        <taxon>fabids</taxon>
        <taxon>Malpighiales</taxon>
        <taxon>Euphorbiaceae</taxon>
        <taxon>Crotonoideae</taxon>
        <taxon>Manihoteae</taxon>
        <taxon>Manihot</taxon>
    </lineage>
</organism>
<evidence type="ECO:0000259" key="13">
    <source>
        <dbReference type="PROSITE" id="PS50071"/>
    </source>
</evidence>
<feature type="compositionally biased region" description="Basic residues" evidence="12">
    <location>
        <begin position="8"/>
        <end position="21"/>
    </location>
</feature>
<keyword evidence="11" id="KW-0175">Coiled coil</keyword>
<feature type="domain" description="Homeobox" evidence="13">
    <location>
        <begin position="13"/>
        <end position="73"/>
    </location>
</feature>
<dbReference type="Gramene" id="Manes.15G090000.1.v8.1">
    <property type="protein sequence ID" value="Manes.15G090000.1.v8.1.CDS.1"/>
    <property type="gene ID" value="Manes.15G090000.v8.1"/>
</dbReference>
<keyword evidence="3 8" id="KW-0238">DNA-binding</keyword>
<dbReference type="Proteomes" id="UP000091857">
    <property type="component" value="Chromosome 15"/>
</dbReference>
<evidence type="ECO:0000256" key="4">
    <source>
        <dbReference type="ARBA" id="ARBA00023155"/>
    </source>
</evidence>
<evidence type="ECO:0000256" key="10">
    <source>
        <dbReference type="RuleBase" id="RU369038"/>
    </source>
</evidence>
<proteinExistence type="inferred from homology"/>
<protein>
    <recommendedName>
        <fullName evidence="10">Homeobox-leucine zipper protein</fullName>
    </recommendedName>
    <alternativeName>
        <fullName evidence="10">HD-ZIP protein</fullName>
    </alternativeName>
    <alternativeName>
        <fullName evidence="10">Homeodomain transcription factor</fullName>
    </alternativeName>
</protein>
<comment type="subcellular location">
    <subcellularLocation>
        <location evidence="1 8 9">Nucleus</location>
    </subcellularLocation>
</comment>
<dbReference type="InterPro" id="IPR001356">
    <property type="entry name" value="HD"/>
</dbReference>
<sequence length="186" mass="21091">MDFFHSQAQHKHPPKNGSRRRLTQDQVRLLERTFIANKKLEPELKLALANQLGVPPRQVAIWYQNKRARWKTQSLELDYNTVQVKLENALAEKKRLEKEVMQLRDELSKAREMMFACNQGIIPSHPSHHFHPLLPPQPPLNVSCNSSCDDGGGGSSLHEDINGEVLQFDELYACLISPGCGGSTWA</sequence>
<evidence type="ECO:0000256" key="3">
    <source>
        <dbReference type="ARBA" id="ARBA00023125"/>
    </source>
</evidence>
<dbReference type="GO" id="GO:0000981">
    <property type="term" value="F:DNA-binding transcription factor activity, RNA polymerase II-specific"/>
    <property type="evidence" value="ECO:0007669"/>
    <property type="project" value="UniProtKB-UniRule"/>
</dbReference>
<dbReference type="SMART" id="SM00389">
    <property type="entry name" value="HOX"/>
    <property type="match status" value="1"/>
</dbReference>
<comment type="similarity">
    <text evidence="7 10">Belongs to the HD-ZIP homeobox family. Class I subfamily.</text>
</comment>
<dbReference type="EMBL" id="CM004401">
    <property type="protein sequence ID" value="OAY28727.1"/>
    <property type="molecule type" value="Genomic_DNA"/>
</dbReference>
<comment type="function">
    <text evidence="10">Transcription factor.</text>
</comment>
<dbReference type="GO" id="GO:0005634">
    <property type="term" value="C:nucleus"/>
    <property type="evidence" value="ECO:0000318"/>
    <property type="project" value="GO_Central"/>
</dbReference>
<feature type="DNA-binding region" description="Homeobox" evidence="8">
    <location>
        <begin position="15"/>
        <end position="74"/>
    </location>
</feature>
<dbReference type="CDD" id="cd00086">
    <property type="entry name" value="homeodomain"/>
    <property type="match status" value="1"/>
</dbReference>
<dbReference type="AlphaFoldDB" id="A0A2C9UEG8"/>
<evidence type="ECO:0000256" key="12">
    <source>
        <dbReference type="SAM" id="MobiDB-lite"/>
    </source>
</evidence>
<feature type="region of interest" description="Disordered" evidence="12">
    <location>
        <begin position="1"/>
        <end position="23"/>
    </location>
</feature>